<reference evidence="3 4" key="1">
    <citation type="submission" date="2019-09" db="EMBL/GenBank/DDBJ databases">
        <title>Draft genome of the ectomycorrhizal ascomycete Sphaerosporella brunnea.</title>
        <authorList>
            <consortium name="DOE Joint Genome Institute"/>
            <person name="Benucci G.M."/>
            <person name="Marozzi G."/>
            <person name="Antonielli L."/>
            <person name="Sanchez S."/>
            <person name="Marco P."/>
            <person name="Wang X."/>
            <person name="Falini L.B."/>
            <person name="Barry K."/>
            <person name="Haridas S."/>
            <person name="Lipzen A."/>
            <person name="Labutti K."/>
            <person name="Grigoriev I.V."/>
            <person name="Murat C."/>
            <person name="Martin F."/>
            <person name="Albertini E."/>
            <person name="Donnini D."/>
            <person name="Bonito G."/>
        </authorList>
    </citation>
    <scope>NUCLEOTIDE SEQUENCE [LARGE SCALE GENOMIC DNA]</scope>
    <source>
        <strain evidence="3 4">Sb_GMNB300</strain>
    </source>
</reference>
<name>A0A5J5EE91_9PEZI</name>
<protein>
    <recommendedName>
        <fullName evidence="1">C2H2-type domain-containing protein</fullName>
    </recommendedName>
</protein>
<sequence>MWRYFPPERSEFLPSFLPSSVPCLCLCLSLISASRNNTQHPTTHKTQRPDVSDVGKYVALQAQSLDPQLIPCLGTIEYIRYPTFSDETLFSTPCFGIPCKKLWLPNCKFPSKHASGLWGFGAGRLDGRAARNWRYHMYHKGASITSVRDAHCGNVHTKASHFQQCMRFIETL</sequence>
<dbReference type="AlphaFoldDB" id="A0A5J5EE91"/>
<keyword evidence="4" id="KW-1185">Reference proteome</keyword>
<dbReference type="InterPro" id="IPR013087">
    <property type="entry name" value="Znf_C2H2_type"/>
</dbReference>
<comment type="caution">
    <text evidence="3">The sequence shown here is derived from an EMBL/GenBank/DDBJ whole genome shotgun (WGS) entry which is preliminary data.</text>
</comment>
<evidence type="ECO:0000313" key="2">
    <source>
        <dbReference type="EMBL" id="KAA8893253.1"/>
    </source>
</evidence>
<evidence type="ECO:0000259" key="1">
    <source>
        <dbReference type="PROSITE" id="PS00028"/>
    </source>
</evidence>
<gene>
    <name evidence="2" type="ORF">FN846DRAFT_548840</name>
    <name evidence="3" type="ORF">FN846DRAFT_548867</name>
</gene>
<dbReference type="InParanoid" id="A0A5J5EE91"/>
<dbReference type="EMBL" id="VXIS01000472">
    <property type="protein sequence ID" value="KAA8893253.1"/>
    <property type="molecule type" value="Genomic_DNA"/>
</dbReference>
<dbReference type="EMBL" id="VXIS01000472">
    <property type="protein sequence ID" value="KAA8893256.1"/>
    <property type="molecule type" value="Genomic_DNA"/>
</dbReference>
<evidence type="ECO:0000313" key="3">
    <source>
        <dbReference type="EMBL" id="KAA8893256.1"/>
    </source>
</evidence>
<dbReference type="Proteomes" id="UP000326924">
    <property type="component" value="Unassembled WGS sequence"/>
</dbReference>
<dbReference type="PROSITE" id="PS00028">
    <property type="entry name" value="ZINC_FINGER_C2H2_1"/>
    <property type="match status" value="1"/>
</dbReference>
<organism evidence="3 4">
    <name type="scientific">Sphaerosporella brunnea</name>
    <dbReference type="NCBI Taxonomy" id="1250544"/>
    <lineage>
        <taxon>Eukaryota</taxon>
        <taxon>Fungi</taxon>
        <taxon>Dikarya</taxon>
        <taxon>Ascomycota</taxon>
        <taxon>Pezizomycotina</taxon>
        <taxon>Pezizomycetes</taxon>
        <taxon>Pezizales</taxon>
        <taxon>Pyronemataceae</taxon>
        <taxon>Sphaerosporella</taxon>
    </lineage>
</organism>
<feature type="domain" description="C2H2-type" evidence="1">
    <location>
        <begin position="23"/>
        <end position="44"/>
    </location>
</feature>
<proteinExistence type="predicted"/>
<accession>A0A5J5EE91</accession>
<evidence type="ECO:0000313" key="4">
    <source>
        <dbReference type="Proteomes" id="UP000326924"/>
    </source>
</evidence>